<dbReference type="EMBL" id="JAMZMK010002199">
    <property type="protein sequence ID" value="KAI7754970.1"/>
    <property type="molecule type" value="Genomic_DNA"/>
</dbReference>
<feature type="transmembrane region" description="Helical" evidence="1">
    <location>
        <begin position="22"/>
        <end position="39"/>
    </location>
</feature>
<organism evidence="2 3">
    <name type="scientific">Ambrosia artemisiifolia</name>
    <name type="common">Common ragweed</name>
    <dbReference type="NCBI Taxonomy" id="4212"/>
    <lineage>
        <taxon>Eukaryota</taxon>
        <taxon>Viridiplantae</taxon>
        <taxon>Streptophyta</taxon>
        <taxon>Embryophyta</taxon>
        <taxon>Tracheophyta</taxon>
        <taxon>Spermatophyta</taxon>
        <taxon>Magnoliopsida</taxon>
        <taxon>eudicotyledons</taxon>
        <taxon>Gunneridae</taxon>
        <taxon>Pentapetalae</taxon>
        <taxon>asterids</taxon>
        <taxon>campanulids</taxon>
        <taxon>Asterales</taxon>
        <taxon>Asteraceae</taxon>
        <taxon>Asteroideae</taxon>
        <taxon>Heliantheae alliance</taxon>
        <taxon>Heliantheae</taxon>
        <taxon>Ambrosia</taxon>
    </lineage>
</organism>
<keyword evidence="1" id="KW-0812">Transmembrane</keyword>
<protein>
    <submittedName>
        <fullName evidence="2">Uncharacterized protein</fullName>
    </submittedName>
</protein>
<keyword evidence="1" id="KW-0472">Membrane</keyword>
<evidence type="ECO:0000256" key="1">
    <source>
        <dbReference type="SAM" id="Phobius"/>
    </source>
</evidence>
<evidence type="ECO:0000313" key="3">
    <source>
        <dbReference type="Proteomes" id="UP001206925"/>
    </source>
</evidence>
<keyword evidence="3" id="KW-1185">Reference proteome</keyword>
<gene>
    <name evidence="2" type="ORF">M8C21_017999</name>
</gene>
<keyword evidence="1" id="KW-1133">Transmembrane helix</keyword>
<sequence length="99" mass="10753">HPLPASALGSSSTASALFSPRLLLPVRIIVILLVVLLVLQTPPIGNRNIIKWGKWSFFMTNHQKFCDGFVDFIGGEIGFNKSVACALEVTNHVGDRVHG</sequence>
<comment type="caution">
    <text evidence="2">The sequence shown here is derived from an EMBL/GenBank/DDBJ whole genome shotgun (WGS) entry which is preliminary data.</text>
</comment>
<evidence type="ECO:0000313" key="2">
    <source>
        <dbReference type="EMBL" id="KAI7754970.1"/>
    </source>
</evidence>
<dbReference type="AlphaFoldDB" id="A0AAD5DBA3"/>
<reference evidence="2" key="1">
    <citation type="submission" date="2022-06" db="EMBL/GenBank/DDBJ databases">
        <title>Uncovering the hologenomic basis of an extraordinary plant invasion.</title>
        <authorList>
            <person name="Bieker V.C."/>
            <person name="Martin M.D."/>
            <person name="Gilbert T."/>
            <person name="Hodgins K."/>
            <person name="Battlay P."/>
            <person name="Petersen B."/>
            <person name="Wilson J."/>
        </authorList>
    </citation>
    <scope>NUCLEOTIDE SEQUENCE</scope>
    <source>
        <strain evidence="2">AA19_3_7</strain>
        <tissue evidence="2">Leaf</tissue>
    </source>
</reference>
<proteinExistence type="predicted"/>
<feature type="non-terminal residue" evidence="2">
    <location>
        <position position="1"/>
    </location>
</feature>
<accession>A0AAD5DBA3</accession>
<feature type="non-terminal residue" evidence="2">
    <location>
        <position position="99"/>
    </location>
</feature>
<dbReference type="Proteomes" id="UP001206925">
    <property type="component" value="Unassembled WGS sequence"/>
</dbReference>
<name>A0AAD5DBA3_AMBAR</name>